<feature type="transmembrane region" description="Helical" evidence="1">
    <location>
        <begin position="221"/>
        <end position="240"/>
    </location>
</feature>
<evidence type="ECO:0000313" key="3">
    <source>
        <dbReference type="Proteomes" id="UP000053317"/>
    </source>
</evidence>
<feature type="transmembrane region" description="Helical" evidence="1">
    <location>
        <begin position="190"/>
        <end position="209"/>
    </location>
</feature>
<feature type="transmembrane region" description="Helical" evidence="1">
    <location>
        <begin position="157"/>
        <end position="178"/>
    </location>
</feature>
<keyword evidence="1" id="KW-1133">Transmembrane helix</keyword>
<evidence type="ECO:0000313" key="2">
    <source>
        <dbReference type="EMBL" id="KKY28176.1"/>
    </source>
</evidence>
<gene>
    <name evidence="2" type="ORF">UCRPC4_g00657</name>
</gene>
<keyword evidence="3" id="KW-1185">Reference proteome</keyword>
<comment type="caution">
    <text evidence="2">The sequence shown here is derived from an EMBL/GenBank/DDBJ whole genome shotgun (WGS) entry which is preliminary data.</text>
</comment>
<dbReference type="OrthoDB" id="3177213at2759"/>
<accession>A0A0G2F1K6</accession>
<keyword evidence="1" id="KW-0472">Membrane</keyword>
<evidence type="ECO:0000256" key="1">
    <source>
        <dbReference type="SAM" id="Phobius"/>
    </source>
</evidence>
<reference evidence="2 3" key="2">
    <citation type="submission" date="2015-05" db="EMBL/GenBank/DDBJ databases">
        <authorList>
            <person name="Morales-Cruz A."/>
            <person name="Amrine K.C."/>
            <person name="Cantu D."/>
        </authorList>
    </citation>
    <scope>NUCLEOTIDE SEQUENCE [LARGE SCALE GENOMIC DNA]</scope>
    <source>
        <strain evidence="2">UCRPC4</strain>
    </source>
</reference>
<feature type="transmembrane region" description="Helical" evidence="1">
    <location>
        <begin position="94"/>
        <end position="115"/>
    </location>
</feature>
<dbReference type="Proteomes" id="UP000053317">
    <property type="component" value="Unassembled WGS sequence"/>
</dbReference>
<feature type="transmembrane region" description="Helical" evidence="1">
    <location>
        <begin position="127"/>
        <end position="145"/>
    </location>
</feature>
<dbReference type="AlphaFoldDB" id="A0A0G2F1K6"/>
<feature type="transmembrane region" description="Helical" evidence="1">
    <location>
        <begin position="320"/>
        <end position="340"/>
    </location>
</feature>
<feature type="transmembrane region" description="Helical" evidence="1">
    <location>
        <begin position="287"/>
        <end position="308"/>
    </location>
</feature>
<dbReference type="PANTHER" id="PTHR42101">
    <property type="entry name" value="CHROMOSOME 16, WHOLE GENOME SHOTGUN SEQUENCE"/>
    <property type="match status" value="1"/>
</dbReference>
<dbReference type="PANTHER" id="PTHR42101:SF1">
    <property type="entry name" value="LOW TEMPERATURE REQUIREMENT A"/>
    <property type="match status" value="1"/>
</dbReference>
<dbReference type="InterPro" id="IPR010640">
    <property type="entry name" value="Low_temperature_requirement_A"/>
</dbReference>
<organism evidence="2 3">
    <name type="scientific">Phaeomoniella chlamydospora</name>
    <name type="common">Phaeoacremonium chlamydosporum</name>
    <dbReference type="NCBI Taxonomy" id="158046"/>
    <lineage>
        <taxon>Eukaryota</taxon>
        <taxon>Fungi</taxon>
        <taxon>Dikarya</taxon>
        <taxon>Ascomycota</taxon>
        <taxon>Pezizomycotina</taxon>
        <taxon>Eurotiomycetes</taxon>
        <taxon>Chaetothyriomycetidae</taxon>
        <taxon>Phaeomoniellales</taxon>
        <taxon>Phaeomoniellaceae</taxon>
        <taxon>Phaeomoniella</taxon>
    </lineage>
</organism>
<protein>
    <recommendedName>
        <fullName evidence="4">Low temperature requirement a</fullName>
    </recommendedName>
</protein>
<dbReference type="EMBL" id="LCWF01000015">
    <property type="protein sequence ID" value="KKY28176.1"/>
    <property type="molecule type" value="Genomic_DNA"/>
</dbReference>
<evidence type="ECO:0008006" key="4">
    <source>
        <dbReference type="Google" id="ProtNLM"/>
    </source>
</evidence>
<dbReference type="Pfam" id="PF06772">
    <property type="entry name" value="LtrA"/>
    <property type="match status" value="1"/>
</dbReference>
<sequence length="512" mass="57322">MAMKEKTFTNTELGYSKSADNIQSMKPIPWLIPSKSHDEVHQTDQNAESLQDTHIRHEENTTSIELFYDLFLVANLSAFTERHEINSTSSLQSYIAFFTILWFTWFQTSLFDVRFVADSIFFRICKACSFAIMVGFAVVGIRYNIEDVGSYNSGFKALSLILMASRLILMVQYLVTAWSLRRTKSDSRHFLAAASIELVAALLFLGLSFGFDDNRASKAYAGWFVTLACEAIVMLGMAVLRSGRLSLRKGHFVERLGLLTLIILGENINGLVRSVTKILDGSGSLDAGAVGAGVSTVLITYFIWMLYFDQQIHADRKSTIYLPLWAILHFALHITIVLVGEGASKLILWWIASVTLKALLATLDETLGVTTSISAIDPQTVAIKLNLTFSYYQQDLHGFSEFPNMTQQIDDMLDLPSTLEQATSAKKFGEILEEILNKATRWIFENFQISPPTSYYLRSNSYNVTLNNISEDAADNSAILSSIDTVFVYFYVASGCLLILISILLLFGRKHT</sequence>
<reference evidence="2 3" key="1">
    <citation type="submission" date="2015-05" db="EMBL/GenBank/DDBJ databases">
        <title>Distinctive expansion of gene families associated with plant cell wall degradation and secondary metabolism in the genomes of grapevine trunk pathogens.</title>
        <authorList>
            <person name="Lawrence D.P."/>
            <person name="Travadon R."/>
            <person name="Rolshausen P.E."/>
            <person name="Baumgartner K."/>
        </authorList>
    </citation>
    <scope>NUCLEOTIDE SEQUENCE [LARGE SCALE GENOMIC DNA]</scope>
    <source>
        <strain evidence="2">UCRPC4</strain>
    </source>
</reference>
<keyword evidence="1" id="KW-0812">Transmembrane</keyword>
<name>A0A0G2F1K6_PHACM</name>
<proteinExistence type="predicted"/>
<feature type="transmembrane region" description="Helical" evidence="1">
    <location>
        <begin position="486"/>
        <end position="507"/>
    </location>
</feature>